<comment type="caution">
    <text evidence="15">The sequence shown here is derived from an EMBL/GenBank/DDBJ whole genome shotgun (WGS) entry which is preliminary data.</text>
</comment>
<evidence type="ECO:0000256" key="5">
    <source>
        <dbReference type="ARBA" id="ARBA00022475"/>
    </source>
</evidence>
<dbReference type="InterPro" id="IPR050445">
    <property type="entry name" value="Bact_polysacc_biosynth/exp"/>
</dbReference>
<keyword evidence="5" id="KW-1003">Cell membrane</keyword>
<protein>
    <recommendedName>
        <fullName evidence="4">Capsular polysaccharide biosynthesis protein CpsC</fullName>
    </recommendedName>
</protein>
<comment type="pathway">
    <text evidence="2">Capsule biogenesis; capsule polysaccharide biosynthesis.</text>
</comment>
<reference evidence="14 17" key="2">
    <citation type="submission" date="2019-07" db="EMBL/GenBank/DDBJ databases">
        <title>Whole genome shotgun sequence of Enterococcus thailandicus NBRC 101867.</title>
        <authorList>
            <person name="Hosoyama A."/>
            <person name="Uohara A."/>
            <person name="Ohji S."/>
            <person name="Ichikawa N."/>
        </authorList>
    </citation>
    <scope>NUCLEOTIDE SEQUENCE [LARGE SCALE GENOMIC DNA]</scope>
    <source>
        <strain evidence="14 17">NBRC 101867</strain>
    </source>
</reference>
<dbReference type="PANTHER" id="PTHR32309">
    <property type="entry name" value="TYROSINE-PROTEIN KINASE"/>
    <property type="match status" value="1"/>
</dbReference>
<evidence type="ECO:0000256" key="10">
    <source>
        <dbReference type="ARBA" id="ARBA00023169"/>
    </source>
</evidence>
<comment type="function">
    <text evidence="11">Required for CpsD phosphorylation. Involved in the regulation of capsular polysaccharide biosynthesis. May be part of a complex that directs the coordinated polymerization and export to the cell surface of the capsular polysaccharide.</text>
</comment>
<dbReference type="GO" id="GO:0004713">
    <property type="term" value="F:protein tyrosine kinase activity"/>
    <property type="evidence" value="ECO:0007669"/>
    <property type="project" value="TreeGrafter"/>
</dbReference>
<evidence type="ECO:0000256" key="1">
    <source>
        <dbReference type="ARBA" id="ARBA00004651"/>
    </source>
</evidence>
<accession>A0A179EVQ5</accession>
<sequence length="197" mass="21839">MKFKVNISFYKRMFKKYGVFVLVVTALFGMLLAGIQYFANDSYTSESKIMVSLPQNESTTNADAIVANQEMIGTYSEIIKSDEFLEPIADQFENLDLEDLKSNIKVEKAENSYVFKVSMIGSSESEAKSLGEKITSAFEKNIGQYISVEKVKILSSNVSSSDRGGAVSILRSLLIGVLTGFCLSIGILLVREFIVFE</sequence>
<dbReference type="OrthoDB" id="2360475at2"/>
<keyword evidence="10" id="KW-0270">Exopolysaccharide synthesis</keyword>
<organism evidence="15 16">
    <name type="scientific">Enterococcus thailandicus</name>
    <dbReference type="NCBI Taxonomy" id="417368"/>
    <lineage>
        <taxon>Bacteria</taxon>
        <taxon>Bacillati</taxon>
        <taxon>Bacillota</taxon>
        <taxon>Bacilli</taxon>
        <taxon>Lactobacillales</taxon>
        <taxon>Enterococcaceae</taxon>
        <taxon>Enterococcus</taxon>
    </lineage>
</organism>
<evidence type="ECO:0000313" key="15">
    <source>
        <dbReference type="EMBL" id="OAQ56969.1"/>
    </source>
</evidence>
<dbReference type="EMBL" id="LWMN01000001">
    <property type="protein sequence ID" value="OAQ56969.1"/>
    <property type="molecule type" value="Genomic_DNA"/>
</dbReference>
<dbReference type="Pfam" id="PF02706">
    <property type="entry name" value="Wzz"/>
    <property type="match status" value="1"/>
</dbReference>
<comment type="similarity">
    <text evidence="3">Belongs to the CpsC/CapA family.</text>
</comment>
<evidence type="ECO:0000256" key="9">
    <source>
        <dbReference type="ARBA" id="ARBA00023136"/>
    </source>
</evidence>
<evidence type="ECO:0000313" key="17">
    <source>
        <dbReference type="Proteomes" id="UP000321361"/>
    </source>
</evidence>
<dbReference type="GO" id="GO:0005886">
    <property type="term" value="C:plasma membrane"/>
    <property type="evidence" value="ECO:0007669"/>
    <property type="project" value="UniProtKB-SubCell"/>
</dbReference>
<name>A0A179EVQ5_ENTTH</name>
<feature type="domain" description="Polysaccharide chain length determinant N-terminal" evidence="13">
    <location>
        <begin position="12"/>
        <end position="91"/>
    </location>
</feature>
<evidence type="ECO:0000256" key="12">
    <source>
        <dbReference type="SAM" id="Phobius"/>
    </source>
</evidence>
<dbReference type="RefSeq" id="WP_067480705.1">
    <property type="nucleotide sequence ID" value="NZ_BJUG01000003.1"/>
</dbReference>
<keyword evidence="6 12" id="KW-0812">Transmembrane</keyword>
<evidence type="ECO:0000256" key="3">
    <source>
        <dbReference type="ARBA" id="ARBA00006683"/>
    </source>
</evidence>
<evidence type="ECO:0000259" key="13">
    <source>
        <dbReference type="Pfam" id="PF02706"/>
    </source>
</evidence>
<keyword evidence="16" id="KW-1185">Reference proteome</keyword>
<dbReference type="Proteomes" id="UP000321361">
    <property type="component" value="Unassembled WGS sequence"/>
</dbReference>
<dbReference type="Proteomes" id="UP000078516">
    <property type="component" value="Unassembled WGS sequence"/>
</dbReference>
<keyword evidence="8 12" id="KW-1133">Transmembrane helix</keyword>
<evidence type="ECO:0000256" key="4">
    <source>
        <dbReference type="ARBA" id="ARBA00020739"/>
    </source>
</evidence>
<dbReference type="PANTHER" id="PTHR32309:SF13">
    <property type="entry name" value="FERRIC ENTEROBACTIN TRANSPORT PROTEIN FEPE"/>
    <property type="match status" value="1"/>
</dbReference>
<keyword evidence="7" id="KW-0972">Capsule biogenesis/degradation</keyword>
<gene>
    <name evidence="15" type="ORF">A6E74_00930</name>
    <name evidence="14" type="ORF">ETH01_07070</name>
</gene>
<evidence type="ECO:0000313" key="16">
    <source>
        <dbReference type="Proteomes" id="UP000078516"/>
    </source>
</evidence>
<evidence type="ECO:0000256" key="6">
    <source>
        <dbReference type="ARBA" id="ARBA00022692"/>
    </source>
</evidence>
<dbReference type="GO" id="GO:0000271">
    <property type="term" value="P:polysaccharide biosynthetic process"/>
    <property type="evidence" value="ECO:0007669"/>
    <property type="project" value="UniProtKB-KW"/>
</dbReference>
<evidence type="ECO:0000313" key="14">
    <source>
        <dbReference type="EMBL" id="GEK36420.1"/>
    </source>
</evidence>
<feature type="transmembrane region" description="Helical" evidence="12">
    <location>
        <begin position="169"/>
        <end position="190"/>
    </location>
</feature>
<proteinExistence type="inferred from homology"/>
<dbReference type="EMBL" id="BJUG01000003">
    <property type="protein sequence ID" value="GEK36420.1"/>
    <property type="molecule type" value="Genomic_DNA"/>
</dbReference>
<keyword evidence="9 12" id="KW-0472">Membrane</keyword>
<evidence type="ECO:0000256" key="11">
    <source>
        <dbReference type="ARBA" id="ARBA00045736"/>
    </source>
</evidence>
<reference evidence="15 16" key="1">
    <citation type="submission" date="2016-04" db="EMBL/GenBank/DDBJ databases">
        <title>Draft genome of an Enterococcus thailandicus strain isolated from bovine feces.</title>
        <authorList>
            <person name="Beukers A.G."/>
            <person name="Zaheer R."/>
            <person name="Goji N."/>
            <person name="Cook S.R."/>
            <person name="Amoako K."/>
            <person name="Chaves A.V."/>
            <person name="Ward M.P."/>
            <person name="Mcallister T.A."/>
        </authorList>
    </citation>
    <scope>NUCLEOTIDE SEQUENCE [LARGE SCALE GENOMIC DNA]</scope>
    <source>
        <strain evidence="15 16">F0711D 46</strain>
    </source>
</reference>
<dbReference type="AlphaFoldDB" id="A0A179EVQ5"/>
<evidence type="ECO:0000256" key="8">
    <source>
        <dbReference type="ARBA" id="ARBA00022989"/>
    </source>
</evidence>
<comment type="subcellular location">
    <subcellularLocation>
        <location evidence="1">Cell membrane</location>
        <topology evidence="1">Multi-pass membrane protein</topology>
    </subcellularLocation>
</comment>
<evidence type="ECO:0000256" key="7">
    <source>
        <dbReference type="ARBA" id="ARBA00022903"/>
    </source>
</evidence>
<dbReference type="InterPro" id="IPR003856">
    <property type="entry name" value="LPS_length_determ_N"/>
</dbReference>
<evidence type="ECO:0000256" key="2">
    <source>
        <dbReference type="ARBA" id="ARBA00005132"/>
    </source>
</evidence>